<name>A0AAV7WR82_PLEWA</name>
<evidence type="ECO:0000313" key="1">
    <source>
        <dbReference type="EMBL" id="KAJ1216622.1"/>
    </source>
</evidence>
<gene>
    <name evidence="1" type="ORF">NDU88_004223</name>
</gene>
<reference evidence="1" key="1">
    <citation type="journal article" date="2022" name="bioRxiv">
        <title>Sequencing and chromosome-scale assembly of the giantPleurodeles waltlgenome.</title>
        <authorList>
            <person name="Brown T."/>
            <person name="Elewa A."/>
            <person name="Iarovenko S."/>
            <person name="Subramanian E."/>
            <person name="Araus A.J."/>
            <person name="Petzold A."/>
            <person name="Susuki M."/>
            <person name="Suzuki K.-i.T."/>
            <person name="Hayashi T."/>
            <person name="Toyoda A."/>
            <person name="Oliveira C."/>
            <person name="Osipova E."/>
            <person name="Leigh N.D."/>
            <person name="Simon A."/>
            <person name="Yun M.H."/>
        </authorList>
    </citation>
    <scope>NUCLEOTIDE SEQUENCE</scope>
    <source>
        <strain evidence="1">20211129_DDA</strain>
        <tissue evidence="1">Liver</tissue>
    </source>
</reference>
<keyword evidence="2" id="KW-1185">Reference proteome</keyword>
<dbReference type="AlphaFoldDB" id="A0AAV7WR82"/>
<dbReference type="Proteomes" id="UP001066276">
    <property type="component" value="Chromosome 1_1"/>
</dbReference>
<organism evidence="1 2">
    <name type="scientific">Pleurodeles waltl</name>
    <name type="common">Iberian ribbed newt</name>
    <dbReference type="NCBI Taxonomy" id="8319"/>
    <lineage>
        <taxon>Eukaryota</taxon>
        <taxon>Metazoa</taxon>
        <taxon>Chordata</taxon>
        <taxon>Craniata</taxon>
        <taxon>Vertebrata</taxon>
        <taxon>Euteleostomi</taxon>
        <taxon>Amphibia</taxon>
        <taxon>Batrachia</taxon>
        <taxon>Caudata</taxon>
        <taxon>Salamandroidea</taxon>
        <taxon>Salamandridae</taxon>
        <taxon>Pleurodelinae</taxon>
        <taxon>Pleurodeles</taxon>
    </lineage>
</organism>
<accession>A0AAV7WR82</accession>
<sequence>MSAGATPNHCITDLGVPRGPESGTAAEPCCGRCASKTWVAAVSLLPARDYLQLLIGGGHGPCGVARECRGHPKSLCALRTGVSHCSGTGC</sequence>
<dbReference type="EMBL" id="JANPWB010000001">
    <property type="protein sequence ID" value="KAJ1216622.1"/>
    <property type="molecule type" value="Genomic_DNA"/>
</dbReference>
<comment type="caution">
    <text evidence="1">The sequence shown here is derived from an EMBL/GenBank/DDBJ whole genome shotgun (WGS) entry which is preliminary data.</text>
</comment>
<protein>
    <submittedName>
        <fullName evidence="1">Uncharacterized protein</fullName>
    </submittedName>
</protein>
<proteinExistence type="predicted"/>
<evidence type="ECO:0000313" key="2">
    <source>
        <dbReference type="Proteomes" id="UP001066276"/>
    </source>
</evidence>